<dbReference type="EnsemblMetazoa" id="XM_003383827.3">
    <property type="protein sequence ID" value="XP_003383875.1"/>
    <property type="gene ID" value="LOC100641240"/>
</dbReference>
<organism evidence="3">
    <name type="scientific">Amphimedon queenslandica</name>
    <name type="common">Sponge</name>
    <dbReference type="NCBI Taxonomy" id="400682"/>
    <lineage>
        <taxon>Eukaryota</taxon>
        <taxon>Metazoa</taxon>
        <taxon>Porifera</taxon>
        <taxon>Demospongiae</taxon>
        <taxon>Heteroscleromorpha</taxon>
        <taxon>Haplosclerida</taxon>
        <taxon>Niphatidae</taxon>
        <taxon>Amphimedon</taxon>
    </lineage>
</organism>
<evidence type="ECO:0000259" key="2">
    <source>
        <dbReference type="Pfam" id="PF05057"/>
    </source>
</evidence>
<protein>
    <recommendedName>
        <fullName evidence="2">DUF676 domain-containing protein</fullName>
    </recommendedName>
</protein>
<proteinExistence type="inferred from homology"/>
<dbReference type="PANTHER" id="PTHR12482">
    <property type="entry name" value="LIPASE ROG1-RELATED-RELATED"/>
    <property type="match status" value="1"/>
</dbReference>
<dbReference type="AlphaFoldDB" id="A0A1X7VLJ6"/>
<dbReference type="InterPro" id="IPR029058">
    <property type="entry name" value="AB_hydrolase_fold"/>
</dbReference>
<dbReference type="Proteomes" id="UP000007879">
    <property type="component" value="Unassembled WGS sequence"/>
</dbReference>
<dbReference type="Pfam" id="PF12394">
    <property type="entry name" value="DUF3657"/>
    <property type="match status" value="1"/>
</dbReference>
<name>A0A1X7VLJ6_AMPQE</name>
<keyword evidence="4" id="KW-1185">Reference proteome</keyword>
<dbReference type="OrthoDB" id="273452at2759"/>
<dbReference type="KEGG" id="aqu:100641240"/>
<dbReference type="eggNOG" id="KOG2205">
    <property type="taxonomic scope" value="Eukaryota"/>
</dbReference>
<reference evidence="3" key="2">
    <citation type="submission" date="2017-05" db="UniProtKB">
        <authorList>
            <consortium name="EnsemblMetazoa"/>
        </authorList>
    </citation>
    <scope>IDENTIFICATION</scope>
</reference>
<comment type="similarity">
    <text evidence="1">Belongs to the FAM135 family.</text>
</comment>
<accession>A0A1X7VLJ6</accession>
<dbReference type="Pfam" id="PF05057">
    <property type="entry name" value="DUF676"/>
    <property type="match status" value="1"/>
</dbReference>
<dbReference type="InParanoid" id="A0A1X7VLJ6"/>
<gene>
    <name evidence="3" type="primary">100641240</name>
</gene>
<reference evidence="4" key="1">
    <citation type="journal article" date="2010" name="Nature">
        <title>The Amphimedon queenslandica genome and the evolution of animal complexity.</title>
        <authorList>
            <person name="Srivastava M."/>
            <person name="Simakov O."/>
            <person name="Chapman J."/>
            <person name="Fahey B."/>
            <person name="Gauthier M.E."/>
            <person name="Mitros T."/>
            <person name="Richards G.S."/>
            <person name="Conaco C."/>
            <person name="Dacre M."/>
            <person name="Hellsten U."/>
            <person name="Larroux C."/>
            <person name="Putnam N.H."/>
            <person name="Stanke M."/>
            <person name="Adamska M."/>
            <person name="Darling A."/>
            <person name="Degnan S.M."/>
            <person name="Oakley T.H."/>
            <person name="Plachetzki D.C."/>
            <person name="Zhai Y."/>
            <person name="Adamski M."/>
            <person name="Calcino A."/>
            <person name="Cummins S.F."/>
            <person name="Goodstein D.M."/>
            <person name="Harris C."/>
            <person name="Jackson D.J."/>
            <person name="Leys S.P."/>
            <person name="Shu S."/>
            <person name="Woodcroft B.J."/>
            <person name="Vervoort M."/>
            <person name="Kosik K.S."/>
            <person name="Manning G."/>
            <person name="Degnan B.M."/>
            <person name="Rokhsar D.S."/>
        </authorList>
    </citation>
    <scope>NUCLEOTIDE SEQUENCE [LARGE SCALE GENOMIC DNA]</scope>
</reference>
<sequence length="732" mass="82841">MPTVEGRVLVSLSPLVNIDLFKRGHYYISCRLSDSLQKGTASPLEVKDIFGSAHSRPRRGTFRTELNGLSEHTYPGATKLEDRFITQTCLIEYTDQSFVLGEYFLFKYVYPIRTDHTEVYVPSQLTLTLDLMFNGEEELPSDPTTFDKVATRTLSLTLDWRRGLHCHWPVIFDYFHMASIGITAHASLYSISPDTPITEEPALGRRRSWFLNQATPRLTPPISYSTLLFGGCSSPPFSLVGSDRSDPAAVYSAPTEQVRRARQVHQSIADVLTLARDSLRQDFQKMSGVEDLSQATSSGPYEEGVTLDEIEEECKVHMVSLSLQLQATWEWFCNSALSHPDTIDHLLVTAHKEKLKYIKKSFLWSDDNHDSKGKSHVDHSNSQWISNMAAQTRKGLTNLPPLHCIENIETSSNASIVFVEVCPWLTRRGGVADNDPEKRYNFQDQLSPYLLRALPGNRRQRRQVAPQARHLVVCVHGLQGNQFDLRLYRTYLELALPHQKIEFLMSQANQLDTFTDFNIMTDKLQDELLSKLLGMSHPPTHISFLAHSLGGIVVRSLITRPAIAHLIPSFHFLLSICGPHLGTQYQTGMVSAGMWLVRKWYQSQSLLQLSLKDSPNLRDTFLYQLSEAQTFECFRHVMLLSSPQDKYVPFQSARLCTGGEGTTALDKVHEEMASRMMTSMEQFGVNLTRVTVHHALPTSAHSVIGRAAHIAMLDNELFVEKLVLCHIARYFV</sequence>
<evidence type="ECO:0000313" key="3">
    <source>
        <dbReference type="EnsemblMetazoa" id="Aqu2.1.40942_001"/>
    </source>
</evidence>
<dbReference type="FunCoup" id="A0A1X7VLJ6">
    <property type="interactions" value="13"/>
</dbReference>
<dbReference type="SUPFAM" id="SSF53474">
    <property type="entry name" value="alpha/beta-Hydrolases"/>
    <property type="match status" value="1"/>
</dbReference>
<feature type="domain" description="DUF676" evidence="2">
    <location>
        <begin position="467"/>
        <end position="654"/>
    </location>
</feature>
<dbReference type="InterPro" id="IPR044294">
    <property type="entry name" value="Lipase-like"/>
</dbReference>
<dbReference type="PANTHER" id="PTHR12482:SF5">
    <property type="entry name" value="DUF676 DOMAIN-CONTAINING PROTEIN"/>
    <property type="match status" value="1"/>
</dbReference>
<evidence type="ECO:0000313" key="4">
    <source>
        <dbReference type="Proteomes" id="UP000007879"/>
    </source>
</evidence>
<dbReference type="EnsemblMetazoa" id="Aqu2.1.40942_001">
    <property type="protein sequence ID" value="Aqu2.1.40942_001"/>
    <property type="gene ID" value="Aqu2.1.40942"/>
</dbReference>
<dbReference type="Gene3D" id="3.40.50.1820">
    <property type="entry name" value="alpha/beta hydrolase"/>
    <property type="match status" value="1"/>
</dbReference>
<evidence type="ECO:0000256" key="1">
    <source>
        <dbReference type="ARBA" id="ARBA00007949"/>
    </source>
</evidence>
<dbReference type="STRING" id="400682.A0A1X7VLJ6"/>
<dbReference type="InterPro" id="IPR007751">
    <property type="entry name" value="DUF676_lipase-like"/>
</dbReference>
<dbReference type="InterPro" id="IPR022122">
    <property type="entry name" value="DUF3657"/>
</dbReference>